<sequence length="284" mass="32890">MYVNIFKNLFLEHVKFPQNFRINNLKDLSKIMKAFQSTTPYNNLNILDGSWGIETFDKITKKVLIEKTGGFCYQLNSVLNHFMKVNGMNVKLVKAFKSDKNLHENLRFHFLNILNYNGKVCIVDVAAGSASPLQPVVIDCQSEKDIVIGLNGNQCRSIKHTHGTFLYQTKSPNDREWKTIYHFNLRPVIGLDEFHHAQFYGGVKHSYFNQRPLVNILTADKSLKVSSIFTLTDSSFTKTKKENQKTKKKIENNQMFNSYLQNQFNYGKSFEIKQSYHDSLNKPI</sequence>
<dbReference type="AlphaFoldDB" id="A0A8J4Q0I6"/>
<dbReference type="EMBL" id="AJWJ01000022">
    <property type="protein sequence ID" value="KAF2077693.1"/>
    <property type="molecule type" value="Genomic_DNA"/>
</dbReference>
<dbReference type="InterPro" id="IPR038765">
    <property type="entry name" value="Papain-like_cys_pep_sf"/>
</dbReference>
<organism evidence="2 3">
    <name type="scientific">Polysphondylium violaceum</name>
    <dbReference type="NCBI Taxonomy" id="133409"/>
    <lineage>
        <taxon>Eukaryota</taxon>
        <taxon>Amoebozoa</taxon>
        <taxon>Evosea</taxon>
        <taxon>Eumycetozoa</taxon>
        <taxon>Dictyostelia</taxon>
        <taxon>Dictyosteliales</taxon>
        <taxon>Dictyosteliaceae</taxon>
        <taxon>Polysphondylium</taxon>
    </lineage>
</organism>
<evidence type="ECO:0000313" key="3">
    <source>
        <dbReference type="Proteomes" id="UP000695562"/>
    </source>
</evidence>
<evidence type="ECO:0008006" key="4">
    <source>
        <dbReference type="Google" id="ProtNLM"/>
    </source>
</evidence>
<proteinExistence type="inferred from homology"/>
<evidence type="ECO:0000313" key="2">
    <source>
        <dbReference type="EMBL" id="KAF2077693.1"/>
    </source>
</evidence>
<keyword evidence="3" id="KW-1185">Reference proteome</keyword>
<dbReference type="Gene3D" id="3.30.2140.20">
    <property type="match status" value="1"/>
</dbReference>
<accession>A0A8J4Q0I6</accession>
<dbReference type="PANTHER" id="PTHR11786">
    <property type="entry name" value="N-HYDROXYARYLAMINE O-ACETYLTRANSFERASE"/>
    <property type="match status" value="1"/>
</dbReference>
<comment type="caution">
    <text evidence="2">The sequence shown here is derived from an EMBL/GenBank/DDBJ whole genome shotgun (WGS) entry which is preliminary data.</text>
</comment>
<dbReference type="InterPro" id="IPR053710">
    <property type="entry name" value="Arylamine_NAT_domain_sf"/>
</dbReference>
<dbReference type="InterPro" id="IPR001447">
    <property type="entry name" value="Arylamine_N-AcTrfase"/>
</dbReference>
<dbReference type="OrthoDB" id="17550at2759"/>
<dbReference type="GO" id="GO:0016407">
    <property type="term" value="F:acetyltransferase activity"/>
    <property type="evidence" value="ECO:0007669"/>
    <property type="project" value="InterPro"/>
</dbReference>
<evidence type="ECO:0000256" key="1">
    <source>
        <dbReference type="ARBA" id="ARBA00006547"/>
    </source>
</evidence>
<gene>
    <name evidence="2" type="ORF">CYY_001009</name>
</gene>
<reference evidence="2" key="1">
    <citation type="submission" date="2020-01" db="EMBL/GenBank/DDBJ databases">
        <title>Development of genomics and gene disruption for Polysphondylium violaceum indicates a role for the polyketide synthase stlB in stalk morphogenesis.</title>
        <authorList>
            <person name="Narita B."/>
            <person name="Kawabe Y."/>
            <person name="Kin K."/>
            <person name="Saito T."/>
            <person name="Gibbs R."/>
            <person name="Kuspa A."/>
            <person name="Muzny D."/>
            <person name="Queller D."/>
            <person name="Richards S."/>
            <person name="Strassman J."/>
            <person name="Sucgang R."/>
            <person name="Worley K."/>
            <person name="Schaap P."/>
        </authorList>
    </citation>
    <scope>NUCLEOTIDE SEQUENCE</scope>
    <source>
        <strain evidence="2">QSvi11</strain>
    </source>
</reference>
<comment type="similarity">
    <text evidence="1">Belongs to the arylamine N-acetyltransferase family.</text>
</comment>
<dbReference type="SUPFAM" id="SSF54001">
    <property type="entry name" value="Cysteine proteinases"/>
    <property type="match status" value="1"/>
</dbReference>
<name>A0A8J4Q0I6_9MYCE</name>
<dbReference type="PANTHER" id="PTHR11786:SF0">
    <property type="entry name" value="ARYLAMINE N-ACETYLTRANSFERASE 4-RELATED"/>
    <property type="match status" value="1"/>
</dbReference>
<dbReference type="Proteomes" id="UP000695562">
    <property type="component" value="Unassembled WGS sequence"/>
</dbReference>
<dbReference type="Pfam" id="PF00797">
    <property type="entry name" value="Acetyltransf_2"/>
    <property type="match status" value="1"/>
</dbReference>
<protein>
    <recommendedName>
        <fullName evidence="4">Arylamine N-acetyltransferase</fullName>
    </recommendedName>
</protein>